<dbReference type="AlphaFoldDB" id="A0A8T2CZK8"/>
<dbReference type="PANTHER" id="PTHR46033:SF67">
    <property type="entry name" value="AMINOTRANSFERASE-LIKE, PLANT MOBILE DOMAIN FAMILY PROTEIN"/>
    <property type="match status" value="1"/>
</dbReference>
<dbReference type="PANTHER" id="PTHR46033">
    <property type="entry name" value="PROTEIN MAIN-LIKE 2"/>
    <property type="match status" value="1"/>
</dbReference>
<keyword evidence="3" id="KW-0032">Aminotransferase</keyword>
<organism evidence="3 4">
    <name type="scientific">Arabidopsis suecica</name>
    <name type="common">Swedish thale-cress</name>
    <name type="synonym">Cardaminopsis suecica</name>
    <dbReference type="NCBI Taxonomy" id="45249"/>
    <lineage>
        <taxon>Eukaryota</taxon>
        <taxon>Viridiplantae</taxon>
        <taxon>Streptophyta</taxon>
        <taxon>Embryophyta</taxon>
        <taxon>Tracheophyta</taxon>
        <taxon>Spermatophyta</taxon>
        <taxon>Magnoliopsida</taxon>
        <taxon>eudicotyledons</taxon>
        <taxon>Gunneridae</taxon>
        <taxon>Pentapetalae</taxon>
        <taxon>rosids</taxon>
        <taxon>malvids</taxon>
        <taxon>Brassicales</taxon>
        <taxon>Brassicaceae</taxon>
        <taxon>Camelineae</taxon>
        <taxon>Arabidopsis</taxon>
    </lineage>
</organism>
<protein>
    <submittedName>
        <fullName evidence="3">Aminotransferase-like plant mobile domain</fullName>
    </submittedName>
</protein>
<feature type="region of interest" description="Disordered" evidence="1">
    <location>
        <begin position="557"/>
        <end position="623"/>
    </location>
</feature>
<keyword evidence="3" id="KW-0808">Transferase</keyword>
<name>A0A8T2CZK8_ARASU</name>
<accession>A0A8T2CZK8</accession>
<comment type="caution">
    <text evidence="3">The sequence shown here is derived from an EMBL/GenBank/DDBJ whole genome shotgun (WGS) entry which is preliminary data.</text>
</comment>
<evidence type="ECO:0000256" key="1">
    <source>
        <dbReference type="SAM" id="MobiDB-lite"/>
    </source>
</evidence>
<dbReference type="Pfam" id="PF10536">
    <property type="entry name" value="PMD"/>
    <property type="match status" value="1"/>
</dbReference>
<keyword evidence="4" id="KW-1185">Reference proteome</keyword>
<evidence type="ECO:0000313" key="4">
    <source>
        <dbReference type="Proteomes" id="UP000694251"/>
    </source>
</evidence>
<reference evidence="3 4" key="1">
    <citation type="submission" date="2020-12" db="EMBL/GenBank/DDBJ databases">
        <title>Concerted genomic and epigenomic changes stabilize Arabidopsis allopolyploids.</title>
        <authorList>
            <person name="Chen Z."/>
        </authorList>
    </citation>
    <scope>NUCLEOTIDE SEQUENCE [LARGE SCALE GENOMIC DNA]</scope>
    <source>
        <strain evidence="3">As9502</strain>
        <tissue evidence="3">Leaf</tissue>
    </source>
</reference>
<dbReference type="InterPro" id="IPR019557">
    <property type="entry name" value="AminoTfrase-like_pln_mobile"/>
</dbReference>
<dbReference type="OrthoDB" id="1572276at2759"/>
<feature type="compositionally biased region" description="Acidic residues" evidence="1">
    <location>
        <begin position="564"/>
        <end position="575"/>
    </location>
</feature>
<proteinExistence type="predicted"/>
<sequence length="767" mass="87887">MEDASPSSNLLIEEREEVMVCEKGRCLRKTHFLKPFVTSINGGSVAELPRRDESLSVSSSQLLKLFSLRNTFSGFWAAEAHFVSWLTKMEALHAQTWRKAGIFEAIKASTYSISKNPSLILSVSEKWCPQTKSFVFPWGEATITLEDVMVLLGFSVLGSPVYAPLESSEMRDSVKKLDKVRIQHMHSGGDSRVRQGSWISTFLGSGSEMEHEAFLVLWLSFFVFPVRSRRGISKHVFPIAVRLARGERIALAPAVLANIYRDLDRIHEVSRQDCGGKLNLKSLFKLVQVWTWERFRNIRPKAKDIPKGEPRIAQWDGLHQRSKNVRFSFDDFDWRPYSKPLKNWNPLRFYLEEAIWVTVDESIDDEFASFARCVTVSQIVGDGFVEDYFPNRVARQFGLAQDLPGLATCHRNTTEKEAWNDYSKSLDGLKLYMPSRLDQGSVTARYRVWWLKSVSKFLSPEEMKEESNETFSARKTFDHYDEDDDDIDASPKVLPLSQVVQKLEEDFSAKRRRSVMHRSVKQDKIGGCVNSRVSTGWKMNKTSEDFTNKRSIYKPVQLKRAHEDDDESSMGEEDDNKSIAQRIRSKKKYSSNVENTVGDASETLGKRTRRYMTVDSDDDSEPCQKLASIKIEQRSEVDEESASKAQKTKEIFNDFEVDVIGNTVGKKNIIDDEQRNGSIMQRIGSNGTKKAECLLHEDGEKQKYNEKLCSEVKKQKEIDERLKEKKLAIKEMELKLEARIIEMEKTLAMIRKWKTRGNITGNGVSSV</sequence>
<gene>
    <name evidence="3" type="ORF">ISN44_As06g042590</name>
</gene>
<dbReference type="GO" id="GO:0008483">
    <property type="term" value="F:transaminase activity"/>
    <property type="evidence" value="ECO:0007669"/>
    <property type="project" value="UniProtKB-KW"/>
</dbReference>
<evidence type="ECO:0000259" key="2">
    <source>
        <dbReference type="Pfam" id="PF10536"/>
    </source>
</evidence>
<evidence type="ECO:0000313" key="3">
    <source>
        <dbReference type="EMBL" id="KAG7600131.1"/>
    </source>
</evidence>
<dbReference type="Proteomes" id="UP000694251">
    <property type="component" value="Chromosome 6"/>
</dbReference>
<dbReference type="InterPro" id="IPR044824">
    <property type="entry name" value="MAIN-like"/>
</dbReference>
<dbReference type="GO" id="GO:0010073">
    <property type="term" value="P:meristem maintenance"/>
    <property type="evidence" value="ECO:0007669"/>
    <property type="project" value="InterPro"/>
</dbReference>
<dbReference type="EMBL" id="JAEFBJ010000006">
    <property type="protein sequence ID" value="KAG7600131.1"/>
    <property type="molecule type" value="Genomic_DNA"/>
</dbReference>
<feature type="domain" description="Aminotransferase-like plant mobile" evidence="2">
    <location>
        <begin position="101"/>
        <end position="450"/>
    </location>
</feature>